<dbReference type="PANTHER" id="PTHR36807:SF2">
    <property type="entry name" value="PHOSPHOGLYCOLATE PHOSPHATASE"/>
    <property type="match status" value="1"/>
</dbReference>
<proteinExistence type="predicted"/>
<evidence type="ECO:0000313" key="2">
    <source>
        <dbReference type="EMBL" id="KAL1550324.1"/>
    </source>
</evidence>
<reference evidence="2 3" key="1">
    <citation type="submission" date="2024-06" db="EMBL/GenBank/DDBJ databases">
        <title>A chromosome level genome sequence of Diviner's sage (Salvia divinorum).</title>
        <authorList>
            <person name="Ford S.A."/>
            <person name="Ro D.-K."/>
            <person name="Ness R.W."/>
            <person name="Phillips M.A."/>
        </authorList>
    </citation>
    <scope>NUCLEOTIDE SEQUENCE [LARGE SCALE GENOMIC DNA]</scope>
    <source>
        <strain evidence="2">SAF-2024a</strain>
        <tissue evidence="2">Leaf</tissue>
    </source>
</reference>
<feature type="chain" id="PRO_5044759604" evidence="1">
    <location>
        <begin position="20"/>
        <end position="214"/>
    </location>
</feature>
<organism evidence="2 3">
    <name type="scientific">Salvia divinorum</name>
    <name type="common">Maria pastora</name>
    <name type="synonym">Diviner's sage</name>
    <dbReference type="NCBI Taxonomy" id="28513"/>
    <lineage>
        <taxon>Eukaryota</taxon>
        <taxon>Viridiplantae</taxon>
        <taxon>Streptophyta</taxon>
        <taxon>Embryophyta</taxon>
        <taxon>Tracheophyta</taxon>
        <taxon>Spermatophyta</taxon>
        <taxon>Magnoliopsida</taxon>
        <taxon>eudicotyledons</taxon>
        <taxon>Gunneridae</taxon>
        <taxon>Pentapetalae</taxon>
        <taxon>asterids</taxon>
        <taxon>lamiids</taxon>
        <taxon>Lamiales</taxon>
        <taxon>Lamiaceae</taxon>
        <taxon>Nepetoideae</taxon>
        <taxon>Mentheae</taxon>
        <taxon>Salviinae</taxon>
        <taxon>Salvia</taxon>
        <taxon>Salvia subgen. Calosphace</taxon>
    </lineage>
</organism>
<keyword evidence="1" id="KW-0732">Signal</keyword>
<keyword evidence="3" id="KW-1185">Reference proteome</keyword>
<protein>
    <submittedName>
        <fullName evidence="2">Uncharacterized protein</fullName>
    </submittedName>
</protein>
<comment type="caution">
    <text evidence="2">The sequence shown here is derived from an EMBL/GenBank/DDBJ whole genome shotgun (WGS) entry which is preliminary data.</text>
</comment>
<gene>
    <name evidence="2" type="ORF">AAHA92_18303</name>
</gene>
<dbReference type="Proteomes" id="UP001567538">
    <property type="component" value="Unassembled WGS sequence"/>
</dbReference>
<name>A0ABD1H1P0_SALDI</name>
<evidence type="ECO:0000256" key="1">
    <source>
        <dbReference type="SAM" id="SignalP"/>
    </source>
</evidence>
<accession>A0ABD1H1P0</accession>
<dbReference type="AlphaFoldDB" id="A0ABD1H1P0"/>
<sequence length="214" mass="23911">MSLLLTWTAQFFLFISTTGASIMEGKKCYCLNALANVDAAATSRWVLFIDQVLLLATITLTYISGVVPWEKSPFHTQTSVPPFDVVTENSSSSGSSVTNDDEVWLQFAWDVVRDKLMDSLSALNNGINPCENIGKLEQNPATQHQAYMLFLKALELYFSGYYFSGSNKRQAFCSLSFSFEVMVEGKQWKCEKGSFRFSSSHYPDTYGASGRPCE</sequence>
<dbReference type="PANTHER" id="PTHR36807">
    <property type="entry name" value="PHOSPHOGLYCOLATE PHOSPHATASE"/>
    <property type="match status" value="1"/>
</dbReference>
<evidence type="ECO:0000313" key="3">
    <source>
        <dbReference type="Proteomes" id="UP001567538"/>
    </source>
</evidence>
<feature type="signal peptide" evidence="1">
    <location>
        <begin position="1"/>
        <end position="19"/>
    </location>
</feature>
<dbReference type="EMBL" id="JBEAFC010000007">
    <property type="protein sequence ID" value="KAL1550324.1"/>
    <property type="molecule type" value="Genomic_DNA"/>
</dbReference>